<evidence type="ECO:0000313" key="1">
    <source>
        <dbReference type="EMBL" id="AWL08466.1"/>
    </source>
</evidence>
<dbReference type="Proteomes" id="UP000245468">
    <property type="component" value="Chromosome"/>
</dbReference>
<sequence length="290" mass="33309">MQRFYLVIFFLIFNYCGYSQNIQGKLLSLTDSSAVPFASILFEHKKVGFHSNELGQFILKSNQSIDTIKIRAIGFLDTILIINKARIKPDLIVFLKPKSIILPEIKVFSGIKSFSSMKPRKTGELQQWGGVGSQYGLLLDDPKLMGRKMMKVHFYLAHGGNYNYPFRIRIYSIEHGKPDIELTKESIVVRASHKGWNEFDIRNYDIFVPDGGCLVAMEWLNFENVVSVDLILTQGKYAGQVLGMGDYGNRYLGFVKDDFSTWHFNGDYLPRYELPDKSKFMNPMIRLTVK</sequence>
<keyword evidence="2" id="KW-1185">Reference proteome</keyword>
<proteinExistence type="predicted"/>
<gene>
    <name evidence="1" type="ORF">HME7025_00594</name>
</gene>
<protein>
    <recommendedName>
        <fullName evidence="3">Carboxypeptidase-like regulatory domain-containing protein</fullName>
    </recommendedName>
</protein>
<name>A0A2S2DSW8_9BACT</name>
<reference evidence="2" key="1">
    <citation type="submission" date="2018-05" db="EMBL/GenBank/DDBJ databases">
        <title>Pseudarcicella sp. HME7025 Genome sequencing and assembly.</title>
        <authorList>
            <person name="Kim H."/>
            <person name="Kang H."/>
            <person name="Joh K."/>
        </authorList>
    </citation>
    <scope>NUCLEOTIDE SEQUENCE [LARGE SCALE GENOMIC DNA]</scope>
    <source>
        <strain evidence="2">HME7025</strain>
    </source>
</reference>
<evidence type="ECO:0000313" key="2">
    <source>
        <dbReference type="Proteomes" id="UP000245468"/>
    </source>
</evidence>
<accession>A0A2S2DSW8</accession>
<dbReference type="EMBL" id="CP029346">
    <property type="protein sequence ID" value="AWL08466.1"/>
    <property type="molecule type" value="Genomic_DNA"/>
</dbReference>
<dbReference type="AlphaFoldDB" id="A0A2S2DSW8"/>
<dbReference type="KEGG" id="psez:HME7025_00594"/>
<organism evidence="1 2">
    <name type="scientific">Aquirufa nivalisilvae</name>
    <dbReference type="NCBI Taxonomy" id="2516557"/>
    <lineage>
        <taxon>Bacteria</taxon>
        <taxon>Pseudomonadati</taxon>
        <taxon>Bacteroidota</taxon>
        <taxon>Cytophagia</taxon>
        <taxon>Cytophagales</taxon>
        <taxon>Flectobacillaceae</taxon>
        <taxon>Aquirufa</taxon>
    </lineage>
</organism>
<evidence type="ECO:0008006" key="3">
    <source>
        <dbReference type="Google" id="ProtNLM"/>
    </source>
</evidence>